<dbReference type="Pfam" id="PF01588">
    <property type="entry name" value="tRNA_bind"/>
    <property type="match status" value="1"/>
</dbReference>
<dbReference type="PROSITE" id="PS50886">
    <property type="entry name" value="TRBD"/>
    <property type="match status" value="1"/>
</dbReference>
<evidence type="ECO:0000313" key="7">
    <source>
        <dbReference type="Proteomes" id="UP000694888"/>
    </source>
</evidence>
<evidence type="ECO:0000313" key="9">
    <source>
        <dbReference type="RefSeq" id="XP_005112159.1"/>
    </source>
</evidence>
<dbReference type="RefSeq" id="XP_005112159.1">
    <property type="nucleotide sequence ID" value="XM_005112102.3"/>
</dbReference>
<evidence type="ECO:0000313" key="8">
    <source>
        <dbReference type="RefSeq" id="XP_005112158.1"/>
    </source>
</evidence>
<evidence type="ECO:0000259" key="6">
    <source>
        <dbReference type="PROSITE" id="PS50886"/>
    </source>
</evidence>
<feature type="compositionally biased region" description="Basic and acidic residues" evidence="5">
    <location>
        <begin position="147"/>
        <end position="181"/>
    </location>
</feature>
<dbReference type="Gene3D" id="2.40.50.140">
    <property type="entry name" value="Nucleic acid-binding proteins"/>
    <property type="match status" value="1"/>
</dbReference>
<feature type="compositionally biased region" description="Low complexity" evidence="5">
    <location>
        <begin position="198"/>
        <end position="207"/>
    </location>
</feature>
<evidence type="ECO:0000256" key="2">
    <source>
        <dbReference type="ARBA" id="ARBA00022884"/>
    </source>
</evidence>
<keyword evidence="7" id="KW-1185">Reference proteome</keyword>
<feature type="coiled-coil region" evidence="4">
    <location>
        <begin position="47"/>
        <end position="104"/>
    </location>
</feature>
<dbReference type="InterPro" id="IPR002547">
    <property type="entry name" value="tRNA-bd_dom"/>
</dbReference>
<dbReference type="CDD" id="cd02799">
    <property type="entry name" value="tRNA_bind_EMAP-II_like"/>
    <property type="match status" value="1"/>
</dbReference>
<dbReference type="InterPro" id="IPR012340">
    <property type="entry name" value="NA-bd_OB-fold"/>
</dbReference>
<feature type="region of interest" description="Disordered" evidence="5">
    <location>
        <begin position="124"/>
        <end position="207"/>
    </location>
</feature>
<dbReference type="PANTHER" id="PTHR11586:SF33">
    <property type="entry name" value="AMINOACYL TRNA SYNTHASE COMPLEX-INTERACTING MULTIFUNCTIONAL PROTEIN 1"/>
    <property type="match status" value="1"/>
</dbReference>
<keyword evidence="1 3" id="KW-0820">tRNA-binding</keyword>
<proteinExistence type="predicted"/>
<organism evidence="7 8">
    <name type="scientific">Aplysia californica</name>
    <name type="common">California sea hare</name>
    <dbReference type="NCBI Taxonomy" id="6500"/>
    <lineage>
        <taxon>Eukaryota</taxon>
        <taxon>Metazoa</taxon>
        <taxon>Spiralia</taxon>
        <taxon>Lophotrochozoa</taxon>
        <taxon>Mollusca</taxon>
        <taxon>Gastropoda</taxon>
        <taxon>Heterobranchia</taxon>
        <taxon>Euthyneura</taxon>
        <taxon>Tectipleura</taxon>
        <taxon>Aplysiida</taxon>
        <taxon>Aplysioidea</taxon>
        <taxon>Aplysiidae</taxon>
        <taxon>Aplysia</taxon>
    </lineage>
</organism>
<keyword evidence="2 3" id="KW-0694">RNA-binding</keyword>
<gene>
    <name evidence="8 9" type="primary">LOC101855392</name>
</gene>
<evidence type="ECO:0000256" key="5">
    <source>
        <dbReference type="SAM" id="MobiDB-lite"/>
    </source>
</evidence>
<dbReference type="SUPFAM" id="SSF50249">
    <property type="entry name" value="Nucleic acid-binding proteins"/>
    <property type="match status" value="1"/>
</dbReference>
<evidence type="ECO:0000256" key="4">
    <source>
        <dbReference type="SAM" id="Coils"/>
    </source>
</evidence>
<dbReference type="Proteomes" id="UP000694888">
    <property type="component" value="Unplaced"/>
</dbReference>
<evidence type="ECO:0000256" key="3">
    <source>
        <dbReference type="PROSITE-ProRule" id="PRU00209"/>
    </source>
</evidence>
<reference evidence="8 9" key="1">
    <citation type="submission" date="2025-05" db="UniProtKB">
        <authorList>
            <consortium name="RefSeq"/>
        </authorList>
    </citation>
    <scope>IDENTIFICATION</scope>
</reference>
<dbReference type="PANTHER" id="PTHR11586">
    <property type="entry name" value="TRNA-AMINOACYLATION COFACTOR ARC1 FAMILY MEMBER"/>
    <property type="match status" value="1"/>
</dbReference>
<dbReference type="RefSeq" id="XP_005112158.1">
    <property type="nucleotide sequence ID" value="XM_005112101.3"/>
</dbReference>
<dbReference type="InterPro" id="IPR051270">
    <property type="entry name" value="Tyrosine-tRNA_ligase_regulator"/>
</dbReference>
<protein>
    <submittedName>
        <fullName evidence="8 9">Aminoacyl tRNA synthase complex-interacting multifunctional protein 1</fullName>
    </submittedName>
</protein>
<name>A0ABM0K9K0_APLCA</name>
<feature type="compositionally biased region" description="Low complexity" evidence="5">
    <location>
        <begin position="125"/>
        <end position="135"/>
    </location>
</feature>
<evidence type="ECO:0000256" key="1">
    <source>
        <dbReference type="ARBA" id="ARBA00022555"/>
    </source>
</evidence>
<dbReference type="GeneID" id="101855392"/>
<sequence length="373" mass="39461">MIAVHLNRTLQIFGRSAVESLKTNNLLPTSSFLCSILTNRMASSADLQRIKARSEETDRILAELQGQIEAVRKAAVREAGRGEEEQLVKENEAIRREVLALKKALALAEIGNGVRQVKMPTKGDLSSLSASTASAPPVVNGSSAPAPEKKQQAKSENAGKKSKPEQKPDAGGKKAKTEKGGKGGKGGAGGEEGKAKKAGAASGGDNADAAVDISRLDLRVGKIVDVEKHPDADSLYVEQVDLGEGKTRTVVSGLVKHVPINAMRERIAVFMCNLKPAKMRGVLSEGMIMCAVGPEKTEILVPPTDSVIGDRVKVLEFPGTPDGQLNPKKKIWETLKPDVRTSASRVATYKGAPLIIEGKGQVVAPTLADCQIS</sequence>
<accession>A0ABM0K9K0</accession>
<feature type="domain" description="TRNA-binding" evidence="6">
    <location>
        <begin position="212"/>
        <end position="313"/>
    </location>
</feature>
<keyword evidence="4" id="KW-0175">Coiled coil</keyword>